<dbReference type="Pfam" id="PF00174">
    <property type="entry name" value="Oxidored_molyb"/>
    <property type="match status" value="1"/>
</dbReference>
<evidence type="ECO:0000313" key="5">
    <source>
        <dbReference type="Proteomes" id="UP000053758"/>
    </source>
</evidence>
<dbReference type="InterPro" id="IPR036374">
    <property type="entry name" value="OxRdtase_Mopterin-bd_sf"/>
</dbReference>
<dbReference type="InterPro" id="IPR005066">
    <property type="entry name" value="MoCF_OxRdtse_dimer"/>
</dbReference>
<dbReference type="RefSeq" id="XP_014657646.1">
    <property type="nucleotide sequence ID" value="XM_014802160.1"/>
</dbReference>
<evidence type="ECO:0000259" key="3">
    <source>
        <dbReference type="Pfam" id="PF03404"/>
    </source>
</evidence>
<dbReference type="PANTHER" id="PTHR19372">
    <property type="entry name" value="SULFITE REDUCTASE"/>
    <property type="match status" value="1"/>
</dbReference>
<evidence type="ECO:0000256" key="1">
    <source>
        <dbReference type="SAM" id="MobiDB-lite"/>
    </source>
</evidence>
<organism evidence="4">
    <name type="scientific">Pseudozyma antarctica</name>
    <name type="common">Yeast</name>
    <name type="synonym">Candida antarctica</name>
    <dbReference type="NCBI Taxonomy" id="84753"/>
    <lineage>
        <taxon>Eukaryota</taxon>
        <taxon>Fungi</taxon>
        <taxon>Dikarya</taxon>
        <taxon>Basidiomycota</taxon>
        <taxon>Ustilaginomycotina</taxon>
        <taxon>Ustilaginomycetes</taxon>
        <taxon>Ustilaginales</taxon>
        <taxon>Ustilaginaceae</taxon>
        <taxon>Moesziomyces</taxon>
    </lineage>
</organism>
<evidence type="ECO:0000259" key="2">
    <source>
        <dbReference type="Pfam" id="PF00174"/>
    </source>
</evidence>
<feature type="domain" description="Oxidoreductase molybdopterin-binding" evidence="2">
    <location>
        <begin position="81"/>
        <end position="265"/>
    </location>
</feature>
<keyword evidence="5" id="KW-1185">Reference proteome</keyword>
<feature type="compositionally biased region" description="Basic and acidic residues" evidence="1">
    <location>
        <begin position="1"/>
        <end position="10"/>
    </location>
</feature>
<dbReference type="Gene3D" id="3.90.420.10">
    <property type="entry name" value="Oxidoreductase, molybdopterin-binding domain"/>
    <property type="match status" value="1"/>
</dbReference>
<dbReference type="AlphaFoldDB" id="A0A081CBG0"/>
<dbReference type="InterPro" id="IPR014756">
    <property type="entry name" value="Ig_E-set"/>
</dbReference>
<gene>
    <name evidence="4" type="ORF">PAN0_004c2215</name>
</gene>
<dbReference type="GO" id="GO:0043546">
    <property type="term" value="F:molybdopterin cofactor binding"/>
    <property type="evidence" value="ECO:0007669"/>
    <property type="project" value="TreeGrafter"/>
</dbReference>
<feature type="compositionally biased region" description="Basic and acidic residues" evidence="1">
    <location>
        <begin position="280"/>
        <end position="295"/>
    </location>
</feature>
<dbReference type="HOGENOM" id="CLU_003827_5_2_1"/>
<dbReference type="GO" id="GO:0005739">
    <property type="term" value="C:mitochondrion"/>
    <property type="evidence" value="ECO:0007669"/>
    <property type="project" value="TreeGrafter"/>
</dbReference>
<dbReference type="SUPFAM" id="SSF56524">
    <property type="entry name" value="Oxidoreductase molybdopterin-binding domain"/>
    <property type="match status" value="1"/>
</dbReference>
<dbReference type="Proteomes" id="UP000053758">
    <property type="component" value="Unassembled WGS sequence"/>
</dbReference>
<feature type="region of interest" description="Disordered" evidence="1">
    <location>
        <begin position="259"/>
        <end position="295"/>
    </location>
</feature>
<dbReference type="EMBL" id="DF830071">
    <property type="protein sequence ID" value="GAK64006.1"/>
    <property type="molecule type" value="Genomic_DNA"/>
</dbReference>
<dbReference type="GO" id="GO:0020037">
    <property type="term" value="F:heme binding"/>
    <property type="evidence" value="ECO:0007669"/>
    <property type="project" value="TreeGrafter"/>
</dbReference>
<sequence length="456" mass="49554">MQAADSDIKHPQPLNTEPLSGKLTDAYITPNELVFNRNHESALPSSVEDATSNGSASAGNWTVTVSADGTDDKYTGSLRGSRRVLSLEQLQSQFALSEVVATLECAGNRRSELADSHPEPEGIQWGNAVIANVIWGGASLRSMLLAAGVADPFAHHASEQLSTLEPSEESSSTQAAEWAKSLHLHLLSAQKSKSNDAEQAQFAASIPLTTAMHPNQSCLLAYEYNHQPLTPRHGAPLRAVVPGHVGARWVKWLTALKVSTSPSDSPPMREDYKLLTPRNTQEREKEYSDKAKDGDFRSRELDKKQPIQRLEASCAITQPAHDAEPLDQVDGKVAVKGYAVGQDGSPATNVCVALVADPGNDTDTEDLLRNLPDDLHWRQASIHQQNAGNPPQTGWSWAWTLWHVQLPVPSASTSYAVIARCTTAAGVEQPKISPWNLRGFCNRSWSVVRHVSIPLT</sequence>
<proteinExistence type="predicted"/>
<dbReference type="PANTHER" id="PTHR19372:SF7">
    <property type="entry name" value="SULFITE OXIDASE, MITOCHONDRIAL"/>
    <property type="match status" value="1"/>
</dbReference>
<protein>
    <submittedName>
        <fullName evidence="4">Sulfite oxidase, mitochondrial-like</fullName>
    </submittedName>
</protein>
<dbReference type="GO" id="GO:0030151">
    <property type="term" value="F:molybdenum ion binding"/>
    <property type="evidence" value="ECO:0007669"/>
    <property type="project" value="InterPro"/>
</dbReference>
<dbReference type="InterPro" id="IPR000572">
    <property type="entry name" value="OxRdtase_Mopterin-bd_dom"/>
</dbReference>
<feature type="region of interest" description="Disordered" evidence="1">
    <location>
        <begin position="1"/>
        <end position="22"/>
    </location>
</feature>
<reference evidence="4" key="1">
    <citation type="submission" date="2014-07" db="EMBL/GenBank/DDBJ databases">
        <title>Draft genome sequence of the yeast Pseudozyma antarctica JCM 10317 known as a producer of lipase B which used in a wide range of industrial applications.</title>
        <authorList>
            <person name="Morita T."/>
            <person name="Saika A."/>
            <person name="Koike H."/>
        </authorList>
    </citation>
    <scope>NUCLEOTIDE SEQUENCE</scope>
    <source>
        <strain evidence="4">JCM 10317</strain>
    </source>
</reference>
<name>A0A081CBG0_PSEA2</name>
<dbReference type="SUPFAM" id="SSF81296">
    <property type="entry name" value="E set domains"/>
    <property type="match status" value="1"/>
</dbReference>
<dbReference type="Gene3D" id="2.60.40.650">
    <property type="match status" value="1"/>
</dbReference>
<dbReference type="GO" id="GO:0008482">
    <property type="term" value="F:sulfite oxidase activity"/>
    <property type="evidence" value="ECO:0007669"/>
    <property type="project" value="TreeGrafter"/>
</dbReference>
<feature type="domain" description="Moybdenum cofactor oxidoreductase dimerisation" evidence="3">
    <location>
        <begin position="305"/>
        <end position="447"/>
    </location>
</feature>
<dbReference type="GeneID" id="26302998"/>
<accession>A0A081CBG0</accession>
<dbReference type="Pfam" id="PF03404">
    <property type="entry name" value="Mo-co_dimer"/>
    <property type="match status" value="1"/>
</dbReference>
<evidence type="ECO:0000313" key="4">
    <source>
        <dbReference type="EMBL" id="GAK64006.1"/>
    </source>
</evidence>
<dbReference type="GO" id="GO:0006790">
    <property type="term" value="P:sulfur compound metabolic process"/>
    <property type="evidence" value="ECO:0007669"/>
    <property type="project" value="TreeGrafter"/>
</dbReference>